<dbReference type="Pfam" id="PF13476">
    <property type="entry name" value="AAA_23"/>
    <property type="match status" value="1"/>
</dbReference>
<gene>
    <name evidence="3" type="ORF">Vbra_12076</name>
</gene>
<organism evidence="3 4">
    <name type="scientific">Vitrella brassicaformis (strain CCMP3155)</name>
    <dbReference type="NCBI Taxonomy" id="1169540"/>
    <lineage>
        <taxon>Eukaryota</taxon>
        <taxon>Sar</taxon>
        <taxon>Alveolata</taxon>
        <taxon>Colpodellida</taxon>
        <taxon>Vitrellaceae</taxon>
        <taxon>Vitrella</taxon>
    </lineage>
</organism>
<dbReference type="AlphaFoldDB" id="A0A0G4EIP1"/>
<dbReference type="GO" id="GO:0006302">
    <property type="term" value="P:double-strand break repair"/>
    <property type="evidence" value="ECO:0007669"/>
    <property type="project" value="InterPro"/>
</dbReference>
<feature type="region of interest" description="Disordered" evidence="1">
    <location>
        <begin position="256"/>
        <end position="316"/>
    </location>
</feature>
<proteinExistence type="predicted"/>
<feature type="region of interest" description="Disordered" evidence="1">
    <location>
        <begin position="624"/>
        <end position="646"/>
    </location>
</feature>
<feature type="region of interest" description="Disordered" evidence="1">
    <location>
        <begin position="332"/>
        <end position="367"/>
    </location>
</feature>
<dbReference type="InParanoid" id="A0A0G4EIP1"/>
<feature type="compositionally biased region" description="Basic and acidic residues" evidence="1">
    <location>
        <begin position="297"/>
        <end position="310"/>
    </location>
</feature>
<feature type="region of interest" description="Disordered" evidence="1">
    <location>
        <begin position="556"/>
        <end position="578"/>
    </location>
</feature>
<reference evidence="3 4" key="1">
    <citation type="submission" date="2014-11" db="EMBL/GenBank/DDBJ databases">
        <authorList>
            <person name="Zhu J."/>
            <person name="Qi W."/>
            <person name="Song R."/>
        </authorList>
    </citation>
    <scope>NUCLEOTIDE SEQUENCE [LARGE SCALE GENOMIC DNA]</scope>
</reference>
<dbReference type="InterPro" id="IPR038729">
    <property type="entry name" value="Rad50/SbcC_AAA"/>
</dbReference>
<evidence type="ECO:0000256" key="1">
    <source>
        <dbReference type="SAM" id="MobiDB-lite"/>
    </source>
</evidence>
<keyword evidence="4" id="KW-1185">Reference proteome</keyword>
<dbReference type="InterPro" id="IPR027417">
    <property type="entry name" value="P-loop_NTPase"/>
</dbReference>
<dbReference type="VEuPathDB" id="CryptoDB:Vbra_12076"/>
<dbReference type="EMBL" id="CDMY01000248">
    <property type="protein sequence ID" value="CEL96873.1"/>
    <property type="molecule type" value="Genomic_DNA"/>
</dbReference>
<evidence type="ECO:0000313" key="4">
    <source>
        <dbReference type="Proteomes" id="UP000041254"/>
    </source>
</evidence>
<feature type="compositionally biased region" description="Pro residues" evidence="1">
    <location>
        <begin position="261"/>
        <end position="292"/>
    </location>
</feature>
<sequence>MPRVFLDLSDDVWHYIIGTRLMDYAEVMPLRSSCHTVLSLVDHGAQQALHRLTRLQDWAWLNLVHVSPLQRLLIEDTLRKRKLRLAELSLENCLCFFKERILFSPNLNVIRGGNGTGKTSIILTISTALQVMEDMPSFAVLRSGAQSGSITIRFAPAADMSGHRFSLSLTVQLTSTRPFLTRQLAVNLGQGATRLKRVANGSSLPQSVPLDRVVISTVDADIQKWLSLLGTDGWRNLIRHQWSTNIPRTFFGATQLINQSAPPPPPPPSLSPPSAPSSAPAPPPVPSLPLPPMRKGRMSDEALRCHRDHQSTQVASRNMEALNALVTSYRAKMQAQRDNSPSHKQPHADGVLRPHPPSPSSASASASSARPFSSLSLAERLKTGASPIAAGDAPLVPFMGSGLGPGDLGVAGIPSFKVSVEGEEEGGDGRGGAGGGRGGQHLRFEYRPSGGMRYRPVEYRTTAGSSPEMEVLLRILLYLNEADSPFLAFDELMGFNLEDACDAEARRNLHPLQRTFSDLLYLALLHCLARGRQIIWTTVRHERVIGAWLRRLAKDLKPLPTPPSTPPTDDKATSTRSLVPQMPMPFRPSPGLSLAVSLHGETGVGDESPVVLAKKLTDIVLKGDKGDERPSAAAAAAAGTAEGDKKDIGEDADAFMCTREMEVNMIELESRGYAAPHNPPPYSIKTARARFNQLLL</sequence>
<evidence type="ECO:0000313" key="3">
    <source>
        <dbReference type="EMBL" id="CEL96873.1"/>
    </source>
</evidence>
<feature type="domain" description="Rad50/SbcC-type AAA" evidence="2">
    <location>
        <begin position="87"/>
        <end position="129"/>
    </location>
</feature>
<dbReference type="GO" id="GO:0016887">
    <property type="term" value="F:ATP hydrolysis activity"/>
    <property type="evidence" value="ECO:0007669"/>
    <property type="project" value="InterPro"/>
</dbReference>
<name>A0A0G4EIP1_VITBC</name>
<dbReference type="SUPFAM" id="SSF52540">
    <property type="entry name" value="P-loop containing nucleoside triphosphate hydrolases"/>
    <property type="match status" value="1"/>
</dbReference>
<protein>
    <recommendedName>
        <fullName evidence="2">Rad50/SbcC-type AAA domain-containing protein</fullName>
    </recommendedName>
</protein>
<evidence type="ECO:0000259" key="2">
    <source>
        <dbReference type="Pfam" id="PF13476"/>
    </source>
</evidence>
<dbReference type="Proteomes" id="UP000041254">
    <property type="component" value="Unassembled WGS sequence"/>
</dbReference>
<accession>A0A0G4EIP1</accession>
<dbReference type="Gene3D" id="3.40.50.300">
    <property type="entry name" value="P-loop containing nucleotide triphosphate hydrolases"/>
    <property type="match status" value="1"/>
</dbReference>